<keyword evidence="3" id="KW-1185">Reference proteome</keyword>
<dbReference type="InterPro" id="IPR056021">
    <property type="entry name" value="DUF7600"/>
</dbReference>
<dbReference type="VEuPathDB" id="FungiDB:C8Q69DRAFT_446307"/>
<organism evidence="2 3">
    <name type="scientific">Byssochlamys spectabilis</name>
    <name type="common">Paecilomyces variotii</name>
    <dbReference type="NCBI Taxonomy" id="264951"/>
    <lineage>
        <taxon>Eukaryota</taxon>
        <taxon>Fungi</taxon>
        <taxon>Dikarya</taxon>
        <taxon>Ascomycota</taxon>
        <taxon>Pezizomycotina</taxon>
        <taxon>Eurotiomycetes</taxon>
        <taxon>Eurotiomycetidae</taxon>
        <taxon>Eurotiales</taxon>
        <taxon>Thermoascaceae</taxon>
        <taxon>Paecilomyces</taxon>
    </lineage>
</organism>
<dbReference type="InterPro" id="IPR001810">
    <property type="entry name" value="F-box_dom"/>
</dbReference>
<dbReference type="SUPFAM" id="SSF81383">
    <property type="entry name" value="F-box domain"/>
    <property type="match status" value="1"/>
</dbReference>
<evidence type="ECO:0000313" key="2">
    <source>
        <dbReference type="EMBL" id="RWQ93522.1"/>
    </source>
</evidence>
<dbReference type="GeneID" id="39598398"/>
<feature type="domain" description="F-box" evidence="1">
    <location>
        <begin position="177"/>
        <end position="223"/>
    </location>
</feature>
<dbReference type="Pfam" id="PF00646">
    <property type="entry name" value="F-box"/>
    <property type="match status" value="1"/>
</dbReference>
<reference evidence="2 3" key="1">
    <citation type="journal article" date="2018" name="Front. Microbiol.">
        <title>Genomic and genetic insights into a cosmopolitan fungus, Paecilomyces variotii (Eurotiales).</title>
        <authorList>
            <person name="Urquhart A.S."/>
            <person name="Mondo S.J."/>
            <person name="Makela M.R."/>
            <person name="Hane J.K."/>
            <person name="Wiebenga A."/>
            <person name="He G."/>
            <person name="Mihaltcheva S."/>
            <person name="Pangilinan J."/>
            <person name="Lipzen A."/>
            <person name="Barry K."/>
            <person name="de Vries R.P."/>
            <person name="Grigoriev I.V."/>
            <person name="Idnurm A."/>
        </authorList>
    </citation>
    <scope>NUCLEOTIDE SEQUENCE [LARGE SCALE GENOMIC DNA]</scope>
    <source>
        <strain evidence="2 3">CBS 101075</strain>
    </source>
</reference>
<dbReference type="RefSeq" id="XP_028483167.1">
    <property type="nucleotide sequence ID" value="XM_028629121.1"/>
</dbReference>
<dbReference type="STRING" id="264951.A0A443HNU2"/>
<dbReference type="InterPro" id="IPR036047">
    <property type="entry name" value="F-box-like_dom_sf"/>
</dbReference>
<dbReference type="PROSITE" id="PS50181">
    <property type="entry name" value="FBOX"/>
    <property type="match status" value="1"/>
</dbReference>
<gene>
    <name evidence="2" type="ORF">C8Q69DRAFT_446307</name>
</gene>
<dbReference type="Pfam" id="PF24539">
    <property type="entry name" value="DUF7600"/>
    <property type="match status" value="1"/>
</dbReference>
<sequence>MLCILWTQCWVETSLGPDVSSNTAASEIWRDRSLTRTYIVYVASDGIRLSGIAFNENYRKRFVLPVEETARWDTICHGGFIHLWPTPDDIEQNAFLFHEACWNLLMEHFGPGELRLDRLFEVCPVLLKMRNVSRFHCRKPDPCDVPTIEDVVQSTTVIQKPKQRVANSLYGTQSTMADPLGILPFEIREEIATYLSTAEMFNLRLASRAMLDIFASQTFWKTRFYVNQDCGFLGYLLTDPTKRKSCPTVDWRLLYRAADKIPVHVDQLRIRKEIWDVNQWLKTTATMKSTAEDHRVMTFEEERTRRWEWKVVQGAIFPDDETIVSKTYRYLEASYKQTISIPQCLTGIRASILHERDRTYITGMDLIREDNSMISVGYKLPGEHVMLAIRSLRGFEVAVGSGGIRALKPITTPNSSQWLGSPTDFDPRWHLQCDRACITSRLVSDVEIDALEFTFDVSLFNPVFIFSYP</sequence>
<dbReference type="AlphaFoldDB" id="A0A443HNU2"/>
<proteinExistence type="predicted"/>
<dbReference type="Proteomes" id="UP000283841">
    <property type="component" value="Unassembled WGS sequence"/>
</dbReference>
<accession>A0A443HNU2</accession>
<comment type="caution">
    <text evidence="2">The sequence shown here is derived from an EMBL/GenBank/DDBJ whole genome shotgun (WGS) entry which is preliminary data.</text>
</comment>
<name>A0A443HNU2_BYSSP</name>
<dbReference type="EMBL" id="RCNU01000009">
    <property type="protein sequence ID" value="RWQ93522.1"/>
    <property type="molecule type" value="Genomic_DNA"/>
</dbReference>
<protein>
    <recommendedName>
        <fullName evidence="1">F-box domain-containing protein</fullName>
    </recommendedName>
</protein>
<evidence type="ECO:0000259" key="1">
    <source>
        <dbReference type="PROSITE" id="PS50181"/>
    </source>
</evidence>
<evidence type="ECO:0000313" key="3">
    <source>
        <dbReference type="Proteomes" id="UP000283841"/>
    </source>
</evidence>